<evidence type="ECO:0000313" key="2">
    <source>
        <dbReference type="EMBL" id="CAE0305808.1"/>
    </source>
</evidence>
<name>A0A7S3HVS5_9SPIT</name>
<evidence type="ECO:0000256" key="1">
    <source>
        <dbReference type="SAM" id="MobiDB-lite"/>
    </source>
</evidence>
<feature type="compositionally biased region" description="Polar residues" evidence="1">
    <location>
        <begin position="73"/>
        <end position="92"/>
    </location>
</feature>
<sequence length="129" mass="13507">MDLNFGADGKVVKTIKDNSCKGVTVDHQEDFEVTPNSYSIMFAFEQTFGTSDEVEANLQVSAESMASIRSEANWDSGNGDDSFNGTGTNGLASTDEGENMDPPSSDSDSGALSIGYTIAAAATISALLF</sequence>
<reference evidence="2" key="1">
    <citation type="submission" date="2021-01" db="EMBL/GenBank/DDBJ databases">
        <authorList>
            <person name="Corre E."/>
            <person name="Pelletier E."/>
            <person name="Niang G."/>
            <person name="Scheremetjew M."/>
            <person name="Finn R."/>
            <person name="Kale V."/>
            <person name="Holt S."/>
            <person name="Cochrane G."/>
            <person name="Meng A."/>
            <person name="Brown T."/>
            <person name="Cohen L."/>
        </authorList>
    </citation>
    <scope>NUCLEOTIDE SEQUENCE</scope>
    <source>
        <strain evidence="2">Fehren 1</strain>
    </source>
</reference>
<protein>
    <submittedName>
        <fullName evidence="2">Uncharacterized protein</fullName>
    </submittedName>
</protein>
<dbReference type="EMBL" id="HBIE01002098">
    <property type="protein sequence ID" value="CAE0305808.1"/>
    <property type="molecule type" value="Transcribed_RNA"/>
</dbReference>
<organism evidence="2">
    <name type="scientific">Favella ehrenbergii</name>
    <dbReference type="NCBI Taxonomy" id="182087"/>
    <lineage>
        <taxon>Eukaryota</taxon>
        <taxon>Sar</taxon>
        <taxon>Alveolata</taxon>
        <taxon>Ciliophora</taxon>
        <taxon>Intramacronucleata</taxon>
        <taxon>Spirotrichea</taxon>
        <taxon>Choreotrichia</taxon>
        <taxon>Tintinnida</taxon>
        <taxon>Xystonellidae</taxon>
        <taxon>Favella</taxon>
    </lineage>
</organism>
<dbReference type="AlphaFoldDB" id="A0A7S3HVS5"/>
<accession>A0A7S3HVS5</accession>
<feature type="region of interest" description="Disordered" evidence="1">
    <location>
        <begin position="69"/>
        <end position="111"/>
    </location>
</feature>
<gene>
    <name evidence="2" type="ORF">FEHR0123_LOCUS713</name>
</gene>
<proteinExistence type="predicted"/>